<dbReference type="GO" id="GO:0051287">
    <property type="term" value="F:NAD binding"/>
    <property type="evidence" value="ECO:0007669"/>
    <property type="project" value="UniProtKB-UniRule"/>
</dbReference>
<dbReference type="GO" id="GO:0042803">
    <property type="term" value="F:protein homodimerization activity"/>
    <property type="evidence" value="ECO:0007669"/>
    <property type="project" value="InterPro"/>
</dbReference>
<evidence type="ECO:0000313" key="12">
    <source>
        <dbReference type="Proteomes" id="UP000268321"/>
    </source>
</evidence>
<evidence type="ECO:0000256" key="6">
    <source>
        <dbReference type="PIRSR" id="PIRSR000114-3"/>
    </source>
</evidence>
<feature type="active site" description="Proton acceptor" evidence="5">
    <location>
        <position position="200"/>
    </location>
</feature>
<dbReference type="GO" id="GO:0005634">
    <property type="term" value="C:nucleus"/>
    <property type="evidence" value="ECO:0007669"/>
    <property type="project" value="TreeGrafter"/>
</dbReference>
<dbReference type="Proteomes" id="UP000268321">
    <property type="component" value="Unassembled WGS sequence"/>
</dbReference>
<dbReference type="SUPFAM" id="SSF48179">
    <property type="entry name" value="6-phosphogluconate dehydrogenase C-terminal domain-like"/>
    <property type="match status" value="1"/>
</dbReference>
<dbReference type="Gene3D" id="3.40.50.720">
    <property type="entry name" value="NAD(P)-binding Rossmann-like Domain"/>
    <property type="match status" value="1"/>
</dbReference>
<dbReference type="EMBL" id="ML004545">
    <property type="protein sequence ID" value="RKP28883.1"/>
    <property type="molecule type" value="Genomic_DNA"/>
</dbReference>
<evidence type="ECO:0000256" key="7">
    <source>
        <dbReference type="RuleBase" id="RU000437"/>
    </source>
</evidence>
<dbReference type="EC" id="1.1.1.8" evidence="8"/>
<evidence type="ECO:0000313" key="11">
    <source>
        <dbReference type="EMBL" id="RKP28883.1"/>
    </source>
</evidence>
<dbReference type="Gene3D" id="1.10.1040.10">
    <property type="entry name" value="N-(1-d-carboxylethyl)-l-norvaline Dehydrogenase, domain 2"/>
    <property type="match status" value="1"/>
</dbReference>
<dbReference type="GO" id="GO:0141152">
    <property type="term" value="F:glycerol-3-phosphate dehydrogenase (NAD+) activity"/>
    <property type="evidence" value="ECO:0007669"/>
    <property type="project" value="UniProtKB-UniRule"/>
</dbReference>
<evidence type="ECO:0000256" key="3">
    <source>
        <dbReference type="ARBA" id="ARBA00023027"/>
    </source>
</evidence>
<dbReference type="InterPro" id="IPR013328">
    <property type="entry name" value="6PGD_dom2"/>
</dbReference>
<comment type="similarity">
    <text evidence="1 7">Belongs to the NAD-dependent glycerol-3-phosphate dehydrogenase family.</text>
</comment>
<dbReference type="AlphaFoldDB" id="A0A4P9Z841"/>
<gene>
    <name evidence="11" type="ORF">METBISCDRAFT_32057</name>
</gene>
<evidence type="ECO:0000256" key="8">
    <source>
        <dbReference type="RuleBase" id="RU361243"/>
    </source>
</evidence>
<feature type="domain" description="Glycerol-3-phosphate dehydrogenase NAD-dependent C-terminal" evidence="10">
    <location>
        <begin position="189"/>
        <end position="335"/>
    </location>
</feature>
<sequence length="344" mass="37963">MHNQNSAHAVHKQRTAKTLASNCRAKIVAENRAEKPEIFCKQVNMWVYEETIGDRNLTEIINTDHENVKYLPDVKLSVNLVANPSILATAEDANLLIFNIPHQFLPRICRQLEGKVSSSIRGISCLKGLEVNEKNCKPLEIYCGALSGANIASKVARCRWSETSGLDIEEHKLKELFHRFYFHVRVIQDFVGVSIAGALKNVVTCAAVFVEGAGCGDSAKAAVMRIGLKETIRFASYFQKFGIQGVAPDYKTFTEESRGVADLITTCFGGKVAGYMIEKNCDAWAAEAKLLNGQSSQGIITAKEVHKLLDNFKLQDEFPLFEATYAVIYEKAKVRGLAGLVAVS</sequence>
<dbReference type="OrthoDB" id="10263760at2759"/>
<dbReference type="PIRSF" id="PIRSF000114">
    <property type="entry name" value="Glycerol-3-P_dh"/>
    <property type="match status" value="1"/>
</dbReference>
<dbReference type="InterPro" id="IPR006168">
    <property type="entry name" value="G3P_DH_NAD-dep"/>
</dbReference>
<name>A0A4P9Z841_9ASCO</name>
<dbReference type="GO" id="GO:0005829">
    <property type="term" value="C:cytosol"/>
    <property type="evidence" value="ECO:0007669"/>
    <property type="project" value="TreeGrafter"/>
</dbReference>
<dbReference type="SUPFAM" id="SSF51735">
    <property type="entry name" value="NAD(P)-binding Rossmann-fold domains"/>
    <property type="match status" value="1"/>
</dbReference>
<dbReference type="InterPro" id="IPR008927">
    <property type="entry name" value="6-PGluconate_DH-like_C_sf"/>
</dbReference>
<evidence type="ECO:0000256" key="1">
    <source>
        <dbReference type="ARBA" id="ARBA00011009"/>
    </source>
</evidence>
<dbReference type="Pfam" id="PF07479">
    <property type="entry name" value="NAD_Gly3P_dh_C"/>
    <property type="match status" value="1"/>
</dbReference>
<dbReference type="GO" id="GO:0005975">
    <property type="term" value="P:carbohydrate metabolic process"/>
    <property type="evidence" value="ECO:0007669"/>
    <property type="project" value="InterPro"/>
</dbReference>
<proteinExistence type="inferred from homology"/>
<dbReference type="PRINTS" id="PR00077">
    <property type="entry name" value="GPDHDRGNASE"/>
</dbReference>
<feature type="binding site" evidence="6">
    <location>
        <position position="104"/>
    </location>
    <ligand>
        <name>NAD(+)</name>
        <dbReference type="ChEBI" id="CHEBI:57540"/>
    </ligand>
</feature>
<dbReference type="GO" id="GO:0046168">
    <property type="term" value="P:glycerol-3-phosphate catabolic process"/>
    <property type="evidence" value="ECO:0007669"/>
    <property type="project" value="UniProtKB-UniRule"/>
</dbReference>
<dbReference type="NCBIfam" id="TIGR03376">
    <property type="entry name" value="glycerol3P_DH"/>
    <property type="match status" value="1"/>
</dbReference>
<protein>
    <recommendedName>
        <fullName evidence="8">Glycerol-3-phosphate dehydrogenase [NAD(+)]</fullName>
        <ecNumber evidence="8">1.1.1.8</ecNumber>
    </recommendedName>
</protein>
<evidence type="ECO:0000256" key="2">
    <source>
        <dbReference type="ARBA" id="ARBA00023002"/>
    </source>
</evidence>
<dbReference type="FunFam" id="1.10.1040.10:FF:000004">
    <property type="entry name" value="Glycerol-3-phosphate dehydrogenase [NAD(+)]"/>
    <property type="match status" value="1"/>
</dbReference>
<dbReference type="InterPro" id="IPR036291">
    <property type="entry name" value="NAD(P)-bd_dom_sf"/>
</dbReference>
<evidence type="ECO:0000259" key="9">
    <source>
        <dbReference type="Pfam" id="PF01210"/>
    </source>
</evidence>
<feature type="domain" description="Glycerol-3-phosphate dehydrogenase NAD-dependent N-terminal" evidence="9">
    <location>
        <begin position="25"/>
        <end position="163"/>
    </location>
</feature>
<dbReference type="InterPro" id="IPR011128">
    <property type="entry name" value="G3P_DH_NAD-dep_N"/>
</dbReference>
<evidence type="ECO:0000259" key="10">
    <source>
        <dbReference type="Pfam" id="PF07479"/>
    </source>
</evidence>
<feature type="binding site" evidence="6">
    <location>
        <position position="152"/>
    </location>
    <ligand>
        <name>NAD(+)</name>
        <dbReference type="ChEBI" id="CHEBI:57540"/>
    </ligand>
</feature>
<dbReference type="InterPro" id="IPR006109">
    <property type="entry name" value="G3P_DH_NAD-dep_C"/>
</dbReference>
<keyword evidence="12" id="KW-1185">Reference proteome</keyword>
<reference evidence="12" key="1">
    <citation type="journal article" date="2018" name="Nat. Microbiol.">
        <title>Leveraging single-cell genomics to expand the fungal tree of life.</title>
        <authorList>
            <person name="Ahrendt S.R."/>
            <person name="Quandt C.A."/>
            <person name="Ciobanu D."/>
            <person name="Clum A."/>
            <person name="Salamov A."/>
            <person name="Andreopoulos B."/>
            <person name="Cheng J.F."/>
            <person name="Woyke T."/>
            <person name="Pelin A."/>
            <person name="Henrissat B."/>
            <person name="Reynolds N.K."/>
            <person name="Benny G.L."/>
            <person name="Smith M.E."/>
            <person name="James T.Y."/>
            <person name="Grigoriev I.V."/>
        </authorList>
    </citation>
    <scope>NUCLEOTIDE SEQUENCE [LARGE SCALE GENOMIC DNA]</scope>
    <source>
        <strain evidence="12">Baker2002</strain>
    </source>
</reference>
<comment type="catalytic activity">
    <reaction evidence="4 8">
        <text>sn-glycerol 3-phosphate + NAD(+) = dihydroxyacetone phosphate + NADH + H(+)</text>
        <dbReference type="Rhea" id="RHEA:11092"/>
        <dbReference type="ChEBI" id="CHEBI:15378"/>
        <dbReference type="ChEBI" id="CHEBI:57540"/>
        <dbReference type="ChEBI" id="CHEBI:57597"/>
        <dbReference type="ChEBI" id="CHEBI:57642"/>
        <dbReference type="ChEBI" id="CHEBI:57945"/>
        <dbReference type="EC" id="1.1.1.8"/>
    </reaction>
</comment>
<organism evidence="11 12">
    <name type="scientific">Metschnikowia bicuspidata</name>
    <dbReference type="NCBI Taxonomy" id="27322"/>
    <lineage>
        <taxon>Eukaryota</taxon>
        <taxon>Fungi</taxon>
        <taxon>Dikarya</taxon>
        <taxon>Ascomycota</taxon>
        <taxon>Saccharomycotina</taxon>
        <taxon>Pichiomycetes</taxon>
        <taxon>Metschnikowiaceae</taxon>
        <taxon>Metschnikowia</taxon>
    </lineage>
</organism>
<dbReference type="Pfam" id="PF01210">
    <property type="entry name" value="NAD_Gly3P_dh_N"/>
    <property type="match status" value="1"/>
</dbReference>
<dbReference type="InterPro" id="IPR017751">
    <property type="entry name" value="G3P_DH_NAD-dep_euk"/>
</dbReference>
<evidence type="ECO:0000256" key="4">
    <source>
        <dbReference type="ARBA" id="ARBA00048683"/>
    </source>
</evidence>
<keyword evidence="3 6" id="KW-0520">NAD</keyword>
<dbReference type="PANTHER" id="PTHR11728">
    <property type="entry name" value="GLYCEROL-3-PHOSPHATE DEHYDROGENASE"/>
    <property type="match status" value="1"/>
</dbReference>
<accession>A0A4P9Z841</accession>
<dbReference type="PANTHER" id="PTHR11728:SF8">
    <property type="entry name" value="GLYCEROL-3-PHOSPHATE DEHYDROGENASE [NAD(+)]-RELATED"/>
    <property type="match status" value="1"/>
</dbReference>
<keyword evidence="2 7" id="KW-0560">Oxidoreductase</keyword>
<evidence type="ECO:0000256" key="5">
    <source>
        <dbReference type="PIRSR" id="PIRSR000114-1"/>
    </source>
</evidence>
<feature type="binding site" evidence="6">
    <location>
        <position position="297"/>
    </location>
    <ligand>
        <name>NAD(+)</name>
        <dbReference type="ChEBI" id="CHEBI:57540"/>
    </ligand>
</feature>